<reference evidence="6 7" key="1">
    <citation type="submission" date="2017-10" db="EMBL/GenBank/DDBJ databases">
        <title>Comparative genomics in systemic dimorphic fungi from Ajellomycetaceae.</title>
        <authorList>
            <person name="Munoz J.F."/>
            <person name="Mcewen J.G."/>
            <person name="Clay O.K."/>
            <person name="Cuomo C.A."/>
        </authorList>
    </citation>
    <scope>NUCLEOTIDE SEQUENCE [LARGE SCALE GENOMIC DNA]</scope>
    <source>
        <strain evidence="6 7">UAMH5409</strain>
    </source>
</reference>
<feature type="region of interest" description="Disordered" evidence="5">
    <location>
        <begin position="619"/>
        <end position="648"/>
    </location>
</feature>
<feature type="compositionally biased region" description="Polar residues" evidence="5">
    <location>
        <begin position="619"/>
        <end position="638"/>
    </location>
</feature>
<feature type="compositionally biased region" description="Basic and acidic residues" evidence="5">
    <location>
        <begin position="679"/>
        <end position="695"/>
    </location>
</feature>
<keyword evidence="7" id="KW-1185">Reference proteome</keyword>
<dbReference type="OrthoDB" id="4186373at2759"/>
<dbReference type="CDD" id="cd00067">
    <property type="entry name" value="GAL4"/>
    <property type="match status" value="1"/>
</dbReference>
<proteinExistence type="predicted"/>
<evidence type="ECO:0000256" key="1">
    <source>
        <dbReference type="ARBA" id="ARBA00023015"/>
    </source>
</evidence>
<evidence type="ECO:0000313" key="7">
    <source>
        <dbReference type="Proteomes" id="UP000223968"/>
    </source>
</evidence>
<sequence>MEHSMNLSQDSQHQPYSQNFLAPNISSPVHVIQGASSSQQANEIVSPLSQPIIEFNRSRRHHRSTPVSRREQRPLQPRNATPQIHHWPQGVGGAPCFPTSGPQQFINGISTPSWNSQGDIQSYSGLLSTTVRGGTSTGAGWQSVELHKSSALRASNGDFGCYDPAYGTQTPTQGVDLVIRQYDPTARAAPTRGSEERKGRTEEDDSRRRTLKDKGGACIWCAKRKQTCRSLQKVCAFCQKRGLPCLRNSEQIWLYTTISIRTGESRSTAISHAQERTFIEANGLVETLRASLVCPQYMAQNPKAKVVLQIRSKRPGPSNIIVLDLKPDDRPPNHYRLLKKEKNLLVDAVISNVELPGYSHLNTEFQHSKLFSLAMTIFQSTTFVNMVTEAVLFARPADYGPTRVALADLLLSLAKVITQTADMFCSELLPNLKPSTKELAPEEIRVALSLYYRSLVALSNFQADSIVYETFSGILTQLPISRALIEGLLGTAWFSIQDTEMKFPGSPQVQVAAYLHSGNEQPTALQRRSFPFGLDPIISVSRLLTSHYNGDLPFNLNDQGVLSRSPAMDSPHPIDAVRGSVDVSGLGGWTSRALPIEATPCHDDGNRDDSLSDLNVEQASRRSSQHQTLKATESSSSTHADDDFDRRSAEPDNIVDQFFDFSLYYSHQGGVFSNKKRDRSVGSDTLEKDPRRPRTEAFQFADPLWR</sequence>
<feature type="region of interest" description="Disordered" evidence="5">
    <location>
        <begin position="52"/>
        <end position="93"/>
    </location>
</feature>
<evidence type="ECO:0000256" key="4">
    <source>
        <dbReference type="ARBA" id="ARBA00023242"/>
    </source>
</evidence>
<dbReference type="AlphaFoldDB" id="A0A2B7XEQ8"/>
<keyword evidence="1" id="KW-0805">Transcription regulation</keyword>
<protein>
    <recommendedName>
        <fullName evidence="8">Zn(2)-C6 fungal-type domain-containing protein</fullName>
    </recommendedName>
</protein>
<dbReference type="InterPro" id="IPR036864">
    <property type="entry name" value="Zn2-C6_fun-type_DNA-bd_sf"/>
</dbReference>
<organism evidence="6 7">
    <name type="scientific">Helicocarpus griseus UAMH5409</name>
    <dbReference type="NCBI Taxonomy" id="1447875"/>
    <lineage>
        <taxon>Eukaryota</taxon>
        <taxon>Fungi</taxon>
        <taxon>Dikarya</taxon>
        <taxon>Ascomycota</taxon>
        <taxon>Pezizomycotina</taxon>
        <taxon>Eurotiomycetes</taxon>
        <taxon>Eurotiomycetidae</taxon>
        <taxon>Onygenales</taxon>
        <taxon>Ajellomycetaceae</taxon>
        <taxon>Helicocarpus</taxon>
    </lineage>
</organism>
<dbReference type="GO" id="GO:0003677">
    <property type="term" value="F:DNA binding"/>
    <property type="evidence" value="ECO:0007669"/>
    <property type="project" value="UniProtKB-KW"/>
</dbReference>
<feature type="region of interest" description="Disordered" evidence="5">
    <location>
        <begin position="1"/>
        <end position="21"/>
    </location>
</feature>
<feature type="region of interest" description="Disordered" evidence="5">
    <location>
        <begin position="184"/>
        <end position="208"/>
    </location>
</feature>
<evidence type="ECO:0008006" key="8">
    <source>
        <dbReference type="Google" id="ProtNLM"/>
    </source>
</evidence>
<dbReference type="SUPFAM" id="SSF57701">
    <property type="entry name" value="Zn2/Cys6 DNA-binding domain"/>
    <property type="match status" value="1"/>
</dbReference>
<dbReference type="InterPro" id="IPR001138">
    <property type="entry name" value="Zn2Cys6_DnaBD"/>
</dbReference>
<feature type="compositionally biased region" description="Basic and acidic residues" evidence="5">
    <location>
        <begin position="639"/>
        <end position="648"/>
    </location>
</feature>
<dbReference type="GO" id="GO:0008270">
    <property type="term" value="F:zinc ion binding"/>
    <property type="evidence" value="ECO:0007669"/>
    <property type="project" value="InterPro"/>
</dbReference>
<dbReference type="GO" id="GO:0000981">
    <property type="term" value="F:DNA-binding transcription factor activity, RNA polymerase II-specific"/>
    <property type="evidence" value="ECO:0007669"/>
    <property type="project" value="InterPro"/>
</dbReference>
<evidence type="ECO:0000256" key="2">
    <source>
        <dbReference type="ARBA" id="ARBA00023125"/>
    </source>
</evidence>
<dbReference type="Proteomes" id="UP000223968">
    <property type="component" value="Unassembled WGS sequence"/>
</dbReference>
<keyword evidence="4" id="KW-0539">Nucleus</keyword>
<evidence type="ECO:0000256" key="5">
    <source>
        <dbReference type="SAM" id="MobiDB-lite"/>
    </source>
</evidence>
<accession>A0A2B7XEQ8</accession>
<evidence type="ECO:0000313" key="6">
    <source>
        <dbReference type="EMBL" id="PGH07380.1"/>
    </source>
</evidence>
<gene>
    <name evidence="6" type="ORF">AJ79_06282</name>
</gene>
<keyword evidence="3" id="KW-0804">Transcription</keyword>
<dbReference type="EMBL" id="PDNB01000110">
    <property type="protein sequence ID" value="PGH07380.1"/>
    <property type="molecule type" value="Genomic_DNA"/>
</dbReference>
<keyword evidence="2" id="KW-0238">DNA-binding</keyword>
<comment type="caution">
    <text evidence="6">The sequence shown here is derived from an EMBL/GenBank/DDBJ whole genome shotgun (WGS) entry which is preliminary data.</text>
</comment>
<feature type="region of interest" description="Disordered" evidence="5">
    <location>
        <begin position="674"/>
        <end position="695"/>
    </location>
</feature>
<feature type="compositionally biased region" description="Basic and acidic residues" evidence="5">
    <location>
        <begin position="193"/>
        <end position="208"/>
    </location>
</feature>
<name>A0A2B7XEQ8_9EURO</name>
<evidence type="ECO:0000256" key="3">
    <source>
        <dbReference type="ARBA" id="ARBA00023163"/>
    </source>
</evidence>